<dbReference type="SUPFAM" id="SSF51735">
    <property type="entry name" value="NAD(P)-binding Rossmann-fold domains"/>
    <property type="match status" value="1"/>
</dbReference>
<dbReference type="NCBIfam" id="NF009466">
    <property type="entry name" value="PRK12826.1-2"/>
    <property type="match status" value="1"/>
</dbReference>
<dbReference type="GO" id="GO:0006633">
    <property type="term" value="P:fatty acid biosynthetic process"/>
    <property type="evidence" value="ECO:0007669"/>
    <property type="project" value="TreeGrafter"/>
</dbReference>
<dbReference type="InterPro" id="IPR036291">
    <property type="entry name" value="NAD(P)-bd_dom_sf"/>
</dbReference>
<dbReference type="InterPro" id="IPR020904">
    <property type="entry name" value="Sc_DH/Rdtase_CS"/>
</dbReference>
<dbReference type="GO" id="GO:0048038">
    <property type="term" value="F:quinone binding"/>
    <property type="evidence" value="ECO:0007669"/>
    <property type="project" value="TreeGrafter"/>
</dbReference>
<evidence type="ECO:0000313" key="4">
    <source>
        <dbReference type="Proteomes" id="UP000464754"/>
    </source>
</evidence>
<keyword evidence="2" id="KW-0560">Oxidoreductase</keyword>
<organism evidence="3 4">
    <name type="scientific">Amedibacterium intestinale</name>
    <dbReference type="NCBI Taxonomy" id="2583452"/>
    <lineage>
        <taxon>Bacteria</taxon>
        <taxon>Bacillati</taxon>
        <taxon>Bacillota</taxon>
        <taxon>Erysipelotrichia</taxon>
        <taxon>Erysipelotrichales</taxon>
        <taxon>Erysipelotrichaceae</taxon>
        <taxon>Amedibacterium</taxon>
    </lineage>
</organism>
<dbReference type="EMBL" id="AP019695">
    <property type="protein sequence ID" value="BBK22098.1"/>
    <property type="molecule type" value="Genomic_DNA"/>
</dbReference>
<proteinExistence type="inferred from homology"/>
<keyword evidence="4" id="KW-1185">Reference proteome</keyword>
<reference evidence="4" key="1">
    <citation type="submission" date="2019-05" db="EMBL/GenBank/DDBJ databases">
        <title>Complete genome sequencing of Absiella argi strain JCM 30884.</title>
        <authorList>
            <person name="Sakamoto M."/>
            <person name="Murakami T."/>
            <person name="Mori H."/>
        </authorList>
    </citation>
    <scope>NUCLEOTIDE SEQUENCE [LARGE SCALE GENOMIC DNA]</scope>
    <source>
        <strain evidence="4">JCM 30884</strain>
    </source>
</reference>
<dbReference type="PANTHER" id="PTHR42760">
    <property type="entry name" value="SHORT-CHAIN DEHYDROGENASES/REDUCTASES FAMILY MEMBER"/>
    <property type="match status" value="1"/>
</dbReference>
<dbReference type="GO" id="GO:0008206">
    <property type="term" value="P:bile acid metabolic process"/>
    <property type="evidence" value="ECO:0007669"/>
    <property type="project" value="UniProtKB-ARBA"/>
</dbReference>
<dbReference type="NCBIfam" id="NF005559">
    <property type="entry name" value="PRK07231.1"/>
    <property type="match status" value="1"/>
</dbReference>
<gene>
    <name evidence="3" type="primary">fabG_1</name>
    <name evidence="3" type="ORF">Aargi30884_10010</name>
</gene>
<dbReference type="Gene3D" id="3.40.50.720">
    <property type="entry name" value="NAD(P)-binding Rossmann-like Domain"/>
    <property type="match status" value="1"/>
</dbReference>
<dbReference type="PROSITE" id="PS00061">
    <property type="entry name" value="ADH_SHORT"/>
    <property type="match status" value="1"/>
</dbReference>
<name>A0A6N4TGT9_9FIRM</name>
<comment type="similarity">
    <text evidence="1">Belongs to the short-chain dehydrogenases/reductases (SDR) family.</text>
</comment>
<dbReference type="PRINTS" id="PR00081">
    <property type="entry name" value="GDHRDH"/>
</dbReference>
<dbReference type="Proteomes" id="UP000464754">
    <property type="component" value="Chromosome"/>
</dbReference>
<protein>
    <submittedName>
        <fullName evidence="3">3-oxoacyl-ACP reductase</fullName>
    </submittedName>
</protein>
<dbReference type="AlphaFoldDB" id="A0A6N4TGT9"/>
<evidence type="ECO:0000313" key="3">
    <source>
        <dbReference type="EMBL" id="BBK22098.1"/>
    </source>
</evidence>
<evidence type="ECO:0000256" key="2">
    <source>
        <dbReference type="ARBA" id="ARBA00023002"/>
    </source>
</evidence>
<dbReference type="Pfam" id="PF13561">
    <property type="entry name" value="adh_short_C2"/>
    <property type="match status" value="1"/>
</dbReference>
<accession>A0A6N4TGT9</accession>
<evidence type="ECO:0000256" key="1">
    <source>
        <dbReference type="ARBA" id="ARBA00006484"/>
    </source>
</evidence>
<dbReference type="InterPro" id="IPR002347">
    <property type="entry name" value="SDR_fam"/>
</dbReference>
<dbReference type="KEGG" id="aarg:Aargi30884_10010"/>
<dbReference type="PRINTS" id="PR00080">
    <property type="entry name" value="SDRFAMILY"/>
</dbReference>
<sequence>MSKNVFDDLKNKVVVVTGGTRGIGFATVKAFLQQGSKVVMLGSRKETVDKALHELSEYKDTVMGRYIDLNDLSACIDLLKEVLQEWGSVDVLINNAGVSDSKHFYSYEDADFDRVMNINLRSVFLMSKAAAEVMKKQKKGVILNTSSMVSIYGQPAGVAYPTSKFAVNGMTKSLARELGKDGIRVNAVAPGIIATDMVKALDPNMISAMAKGVPVQRLGEPEDIANAFLFLASDMASYISGAVLSVDGAYVLG</sequence>
<dbReference type="PANTHER" id="PTHR42760:SF133">
    <property type="entry name" value="3-OXOACYL-[ACYL-CARRIER-PROTEIN] REDUCTASE"/>
    <property type="match status" value="1"/>
</dbReference>
<dbReference type="FunFam" id="3.40.50.720:FF:000084">
    <property type="entry name" value="Short-chain dehydrogenase reductase"/>
    <property type="match status" value="1"/>
</dbReference>
<dbReference type="RefSeq" id="WP_118277022.1">
    <property type="nucleotide sequence ID" value="NZ_AP019695.1"/>
</dbReference>
<dbReference type="GO" id="GO:0016616">
    <property type="term" value="F:oxidoreductase activity, acting on the CH-OH group of donors, NAD or NADP as acceptor"/>
    <property type="evidence" value="ECO:0007669"/>
    <property type="project" value="TreeGrafter"/>
</dbReference>